<dbReference type="EMBL" id="JAGFNK010000780">
    <property type="protein sequence ID" value="KAI9440206.1"/>
    <property type="molecule type" value="Genomic_DNA"/>
</dbReference>
<sequence length="267" mass="30227">MCGISVFAIFCLAVGIAPSFALPSQSNQNHKGLERTSSGPGHEELVPYSRNPPPPPRSFGQCLFESLGFKDFMSDMKQTRAAAEEKRSAEAERKQRRARKGYLLSRYCDQWTARFDLLSPPSGLAKQIRFRSQAKPTPICHQNHPYSPLVAFQFLWTQHSLKPDQARPSVPWSPLLNLVAEATTAEEEELEAKELALESEVGDMRALPEEFRHRLEVVEARVSWMEAERHSAEGRLADASLRRSRSHVREEVMKNNPNLQEMNTTAN</sequence>
<dbReference type="Proteomes" id="UP001207468">
    <property type="component" value="Unassembled WGS sequence"/>
</dbReference>
<proteinExistence type="predicted"/>
<evidence type="ECO:0000313" key="1">
    <source>
        <dbReference type="EMBL" id="KAI9440206.1"/>
    </source>
</evidence>
<gene>
    <name evidence="1" type="ORF">F5148DRAFT_1371675</name>
</gene>
<comment type="caution">
    <text evidence="1">The sequence shown here is derived from an EMBL/GenBank/DDBJ whole genome shotgun (WGS) entry which is preliminary data.</text>
</comment>
<keyword evidence="2" id="KW-1185">Reference proteome</keyword>
<accession>A0ACC0TSC7</accession>
<evidence type="ECO:0000313" key="2">
    <source>
        <dbReference type="Proteomes" id="UP001207468"/>
    </source>
</evidence>
<organism evidence="1 2">
    <name type="scientific">Russula earlei</name>
    <dbReference type="NCBI Taxonomy" id="71964"/>
    <lineage>
        <taxon>Eukaryota</taxon>
        <taxon>Fungi</taxon>
        <taxon>Dikarya</taxon>
        <taxon>Basidiomycota</taxon>
        <taxon>Agaricomycotina</taxon>
        <taxon>Agaricomycetes</taxon>
        <taxon>Russulales</taxon>
        <taxon>Russulaceae</taxon>
        <taxon>Russula</taxon>
    </lineage>
</organism>
<reference evidence="1" key="1">
    <citation type="submission" date="2021-03" db="EMBL/GenBank/DDBJ databases">
        <title>Evolutionary priming and transition to the ectomycorrhizal habit in an iconic lineage of mushroom-forming fungi: is preadaptation a requirement?</title>
        <authorList>
            <consortium name="DOE Joint Genome Institute"/>
            <person name="Looney B.P."/>
            <person name="Miyauchi S."/>
            <person name="Morin E."/>
            <person name="Drula E."/>
            <person name="Courty P.E."/>
            <person name="Chicoki N."/>
            <person name="Fauchery L."/>
            <person name="Kohler A."/>
            <person name="Kuo A."/>
            <person name="LaButti K."/>
            <person name="Pangilinan J."/>
            <person name="Lipzen A."/>
            <person name="Riley R."/>
            <person name="Andreopoulos W."/>
            <person name="He G."/>
            <person name="Johnson J."/>
            <person name="Barry K.W."/>
            <person name="Grigoriev I.V."/>
            <person name="Nagy L."/>
            <person name="Hibbett D."/>
            <person name="Henrissat B."/>
            <person name="Matheny P.B."/>
            <person name="Labbe J."/>
            <person name="Martin A.F."/>
        </authorList>
    </citation>
    <scope>NUCLEOTIDE SEQUENCE</scope>
    <source>
        <strain evidence="1">BPL698</strain>
    </source>
</reference>
<name>A0ACC0TSC7_9AGAM</name>
<protein>
    <submittedName>
        <fullName evidence="1">Uncharacterized protein</fullName>
    </submittedName>
</protein>